<name>A0ABU6TJD7_9FABA</name>
<comment type="caution">
    <text evidence="1">The sequence shown here is derived from an EMBL/GenBank/DDBJ whole genome shotgun (WGS) entry which is preliminary data.</text>
</comment>
<reference evidence="1 2" key="1">
    <citation type="journal article" date="2023" name="Plants (Basel)">
        <title>Bridging the Gap: Combining Genomics and Transcriptomics Approaches to Understand Stylosanthes scabra, an Orphan Legume from the Brazilian Caatinga.</title>
        <authorList>
            <person name="Ferreira-Neto J.R.C."/>
            <person name="da Silva M.D."/>
            <person name="Binneck E."/>
            <person name="de Melo N.F."/>
            <person name="da Silva R.H."/>
            <person name="de Melo A.L.T.M."/>
            <person name="Pandolfi V."/>
            <person name="Bustamante F.O."/>
            <person name="Brasileiro-Vidal A.C."/>
            <person name="Benko-Iseppon A.M."/>
        </authorList>
    </citation>
    <scope>NUCLEOTIDE SEQUENCE [LARGE SCALE GENOMIC DNA]</scope>
    <source>
        <tissue evidence="1">Leaves</tissue>
    </source>
</reference>
<proteinExistence type="predicted"/>
<keyword evidence="2" id="KW-1185">Reference proteome</keyword>
<sequence length="142" mass="16250">MRDADWAQCATAHFARLALRFLERCYDKPLTLSSYPHSDSILPSSPLHSRSAPPVLQSVHPPFPLSRSHRQQSHFEAIICCLPRISYIATVFVFTRFATTVARRPPPLVFRRVLQPASRIFASKMETSQLRYGNFKVTQTHL</sequence>
<accession>A0ABU6TJD7</accession>
<dbReference type="Proteomes" id="UP001341840">
    <property type="component" value="Unassembled WGS sequence"/>
</dbReference>
<evidence type="ECO:0000313" key="1">
    <source>
        <dbReference type="EMBL" id="MED6148063.1"/>
    </source>
</evidence>
<gene>
    <name evidence="1" type="ORF">PIB30_049585</name>
</gene>
<protein>
    <submittedName>
        <fullName evidence="1">Uncharacterized protein</fullName>
    </submittedName>
</protein>
<organism evidence="1 2">
    <name type="scientific">Stylosanthes scabra</name>
    <dbReference type="NCBI Taxonomy" id="79078"/>
    <lineage>
        <taxon>Eukaryota</taxon>
        <taxon>Viridiplantae</taxon>
        <taxon>Streptophyta</taxon>
        <taxon>Embryophyta</taxon>
        <taxon>Tracheophyta</taxon>
        <taxon>Spermatophyta</taxon>
        <taxon>Magnoliopsida</taxon>
        <taxon>eudicotyledons</taxon>
        <taxon>Gunneridae</taxon>
        <taxon>Pentapetalae</taxon>
        <taxon>rosids</taxon>
        <taxon>fabids</taxon>
        <taxon>Fabales</taxon>
        <taxon>Fabaceae</taxon>
        <taxon>Papilionoideae</taxon>
        <taxon>50 kb inversion clade</taxon>
        <taxon>dalbergioids sensu lato</taxon>
        <taxon>Dalbergieae</taxon>
        <taxon>Pterocarpus clade</taxon>
        <taxon>Stylosanthes</taxon>
    </lineage>
</organism>
<dbReference type="EMBL" id="JASCZI010090955">
    <property type="protein sequence ID" value="MED6148063.1"/>
    <property type="molecule type" value="Genomic_DNA"/>
</dbReference>
<evidence type="ECO:0000313" key="2">
    <source>
        <dbReference type="Proteomes" id="UP001341840"/>
    </source>
</evidence>